<name>A0A915JKD1_ROMCU</name>
<dbReference type="Proteomes" id="UP000887565">
    <property type="component" value="Unplaced"/>
</dbReference>
<organism evidence="1 2">
    <name type="scientific">Romanomermis culicivorax</name>
    <name type="common">Nematode worm</name>
    <dbReference type="NCBI Taxonomy" id="13658"/>
    <lineage>
        <taxon>Eukaryota</taxon>
        <taxon>Metazoa</taxon>
        <taxon>Ecdysozoa</taxon>
        <taxon>Nematoda</taxon>
        <taxon>Enoplea</taxon>
        <taxon>Dorylaimia</taxon>
        <taxon>Mermithida</taxon>
        <taxon>Mermithoidea</taxon>
        <taxon>Mermithidae</taxon>
        <taxon>Romanomermis</taxon>
    </lineage>
</organism>
<reference evidence="2" key="1">
    <citation type="submission" date="2022-11" db="UniProtKB">
        <authorList>
            <consortium name="WormBaseParasite"/>
        </authorList>
    </citation>
    <scope>IDENTIFICATION</scope>
</reference>
<accession>A0A915JKD1</accession>
<dbReference type="WBParaSite" id="nRc.2.0.1.t26625-RA">
    <property type="protein sequence ID" value="nRc.2.0.1.t26625-RA"/>
    <property type="gene ID" value="nRc.2.0.1.g26625"/>
</dbReference>
<protein>
    <submittedName>
        <fullName evidence="2">Uncharacterized protein</fullName>
    </submittedName>
</protein>
<keyword evidence="1" id="KW-1185">Reference proteome</keyword>
<dbReference type="AlphaFoldDB" id="A0A915JKD1"/>
<sequence length="27" mass="3340">MLIVHWRIKQLRLTTIYGTMELRPNKQ</sequence>
<evidence type="ECO:0000313" key="2">
    <source>
        <dbReference type="WBParaSite" id="nRc.2.0.1.t26625-RA"/>
    </source>
</evidence>
<evidence type="ECO:0000313" key="1">
    <source>
        <dbReference type="Proteomes" id="UP000887565"/>
    </source>
</evidence>
<proteinExistence type="predicted"/>